<dbReference type="EMBL" id="MFYX01000116">
    <property type="protein sequence ID" value="OGK01926.1"/>
    <property type="molecule type" value="Genomic_DNA"/>
</dbReference>
<keyword evidence="1" id="KW-1133">Transmembrane helix</keyword>
<dbReference type="Proteomes" id="UP000179243">
    <property type="component" value="Unassembled WGS sequence"/>
</dbReference>
<feature type="transmembrane region" description="Helical" evidence="1">
    <location>
        <begin position="188"/>
        <end position="210"/>
    </location>
</feature>
<sequence length="263" mass="30077">MPLFLVYCTVIFLFLTGRRRMLVAAIAGFGAIVAVRQGWASLDALQYGLNGVTFGLFFAWTLGKRLPFFYVLLAGFIPGALFFGLCETVWYRQEYQEVLKELFAYFTSTAGAQLSGYRVEYSDFVRFVPISESFRILMVTVLLAFVFYRFAGRSRPRISRFRVPDWFAWVLITGLTLQLTGILKPAGYYLLVVSVLFYLCNGVAVIRLFFERWGNAYLIEALFYAVQAVLFLVPLLLIGVLETWLNMRGKLAHSHDPKTENHI</sequence>
<feature type="transmembrane region" description="Helical" evidence="1">
    <location>
        <begin position="69"/>
        <end position="91"/>
    </location>
</feature>
<keyword evidence="1" id="KW-0472">Membrane</keyword>
<accession>A0A1F7F5Y0</accession>
<evidence type="ECO:0000256" key="1">
    <source>
        <dbReference type="SAM" id="Phobius"/>
    </source>
</evidence>
<feature type="transmembrane region" description="Helical" evidence="1">
    <location>
        <begin position="133"/>
        <end position="151"/>
    </location>
</feature>
<name>A0A1F7F5Y0_UNCRA</name>
<feature type="transmembrane region" description="Helical" evidence="1">
    <location>
        <begin position="163"/>
        <end position="182"/>
    </location>
</feature>
<evidence type="ECO:0000313" key="2">
    <source>
        <dbReference type="EMBL" id="OGK01926.1"/>
    </source>
</evidence>
<evidence type="ECO:0008006" key="4">
    <source>
        <dbReference type="Google" id="ProtNLM"/>
    </source>
</evidence>
<feature type="transmembrane region" description="Helical" evidence="1">
    <location>
        <begin position="44"/>
        <end position="62"/>
    </location>
</feature>
<reference evidence="2 3" key="1">
    <citation type="journal article" date="2016" name="Nat. Commun.">
        <title>Thousands of microbial genomes shed light on interconnected biogeochemical processes in an aquifer system.</title>
        <authorList>
            <person name="Anantharaman K."/>
            <person name="Brown C.T."/>
            <person name="Hug L.A."/>
            <person name="Sharon I."/>
            <person name="Castelle C.J."/>
            <person name="Probst A.J."/>
            <person name="Thomas B.C."/>
            <person name="Singh A."/>
            <person name="Wilkins M.J."/>
            <person name="Karaoz U."/>
            <person name="Brodie E.L."/>
            <person name="Williams K.H."/>
            <person name="Hubbard S.S."/>
            <person name="Banfield J.F."/>
        </authorList>
    </citation>
    <scope>NUCLEOTIDE SEQUENCE [LARGE SCALE GENOMIC DNA]</scope>
</reference>
<keyword evidence="1" id="KW-0812">Transmembrane</keyword>
<evidence type="ECO:0000313" key="3">
    <source>
        <dbReference type="Proteomes" id="UP000179243"/>
    </source>
</evidence>
<dbReference type="AlphaFoldDB" id="A0A1F7F5Y0"/>
<feature type="transmembrane region" description="Helical" evidence="1">
    <location>
        <begin position="222"/>
        <end position="241"/>
    </location>
</feature>
<organism evidence="2 3">
    <name type="scientific">Candidatus Raymondbacteria bacterium RIFOXYD12_FULL_49_13</name>
    <dbReference type="NCBI Taxonomy" id="1817890"/>
    <lineage>
        <taxon>Bacteria</taxon>
        <taxon>Raymondiibacteriota</taxon>
    </lineage>
</organism>
<gene>
    <name evidence="2" type="ORF">A2519_05665</name>
</gene>
<comment type="caution">
    <text evidence="2">The sequence shown here is derived from an EMBL/GenBank/DDBJ whole genome shotgun (WGS) entry which is preliminary data.</text>
</comment>
<protein>
    <recommendedName>
        <fullName evidence="4">DUF2232 domain-containing protein</fullName>
    </recommendedName>
</protein>
<proteinExistence type="predicted"/>